<name>A0A0K6HT88_9HYPH</name>
<dbReference type="EMBL" id="CYHE01000003">
    <property type="protein sequence ID" value="CUA94061.1"/>
    <property type="molecule type" value="Genomic_DNA"/>
</dbReference>
<sequence>MFVLLRLVLRLAGFFLLGVAVVAAVVDGSRSVAASGFSFTPLAEVWAEFSAESLALAGKAVVTHVGSWAWDWVIGAVLSLPVWAVAMPAAYLLLAAGSARTRREII</sequence>
<gene>
    <name evidence="2" type="ORF">Ga0061067_1035</name>
</gene>
<organism evidence="2 3">
    <name type="scientific">Pannonibacter indicus</name>
    <dbReference type="NCBI Taxonomy" id="466044"/>
    <lineage>
        <taxon>Bacteria</taxon>
        <taxon>Pseudomonadati</taxon>
        <taxon>Pseudomonadota</taxon>
        <taxon>Alphaproteobacteria</taxon>
        <taxon>Hyphomicrobiales</taxon>
        <taxon>Stappiaceae</taxon>
        <taxon>Pannonibacter</taxon>
    </lineage>
</organism>
<feature type="transmembrane region" description="Helical" evidence="1">
    <location>
        <begin position="72"/>
        <end position="94"/>
    </location>
</feature>
<evidence type="ECO:0000313" key="3">
    <source>
        <dbReference type="Proteomes" id="UP000183900"/>
    </source>
</evidence>
<keyword evidence="1" id="KW-1133">Transmembrane helix</keyword>
<dbReference type="OrthoDB" id="7679120at2"/>
<dbReference type="AlphaFoldDB" id="A0A0K6HT88"/>
<protein>
    <submittedName>
        <fullName evidence="2">Uncharacterized protein</fullName>
    </submittedName>
</protein>
<accession>A0A0K6HT88</accession>
<dbReference type="Proteomes" id="UP000183900">
    <property type="component" value="Unassembled WGS sequence"/>
</dbReference>
<proteinExistence type="predicted"/>
<keyword evidence="3" id="KW-1185">Reference proteome</keyword>
<keyword evidence="1" id="KW-0472">Membrane</keyword>
<keyword evidence="1" id="KW-0812">Transmembrane</keyword>
<evidence type="ECO:0000256" key="1">
    <source>
        <dbReference type="SAM" id="Phobius"/>
    </source>
</evidence>
<evidence type="ECO:0000313" key="2">
    <source>
        <dbReference type="EMBL" id="CUA94061.1"/>
    </source>
</evidence>
<reference evidence="3" key="1">
    <citation type="submission" date="2015-08" db="EMBL/GenBank/DDBJ databases">
        <authorList>
            <person name="Varghese N."/>
        </authorList>
    </citation>
    <scope>NUCLEOTIDE SEQUENCE [LARGE SCALE GENOMIC DNA]</scope>
    <source>
        <strain evidence="3">DSM 23407</strain>
    </source>
</reference>